<dbReference type="CDD" id="cd17480">
    <property type="entry name" value="MFS_SLC40A1_like"/>
    <property type="match status" value="1"/>
</dbReference>
<feature type="transmembrane region" description="Helical" evidence="7">
    <location>
        <begin position="101"/>
        <end position="120"/>
    </location>
</feature>
<dbReference type="PANTHER" id="PTHR11660">
    <property type="entry name" value="SOLUTE CARRIER FAMILY 40 MEMBER"/>
    <property type="match status" value="1"/>
</dbReference>
<evidence type="ECO:0000256" key="4">
    <source>
        <dbReference type="ARBA" id="ARBA00022692"/>
    </source>
</evidence>
<comment type="subcellular location">
    <subcellularLocation>
        <location evidence="1 7">Membrane</location>
        <topology evidence="1 7">Multi-pass membrane protein</topology>
    </subcellularLocation>
</comment>
<feature type="transmembrane region" description="Helical" evidence="7">
    <location>
        <begin position="423"/>
        <end position="442"/>
    </location>
</feature>
<evidence type="ECO:0000256" key="7">
    <source>
        <dbReference type="RuleBase" id="RU365065"/>
    </source>
</evidence>
<proteinExistence type="inferred from homology"/>
<dbReference type="STRING" id="1182545.A0A072PGA5"/>
<gene>
    <name evidence="8" type="ORF">A1O9_03729</name>
</gene>
<dbReference type="VEuPathDB" id="FungiDB:A1O9_03729"/>
<keyword evidence="7" id="KW-0406">Ion transport</keyword>
<evidence type="ECO:0000256" key="5">
    <source>
        <dbReference type="ARBA" id="ARBA00022989"/>
    </source>
</evidence>
<name>A0A072PGA5_9EURO</name>
<keyword evidence="3 7" id="KW-0813">Transport</keyword>
<dbReference type="PANTHER" id="PTHR11660:SF57">
    <property type="entry name" value="SOLUTE CARRIER FAMILY 40 MEMBER"/>
    <property type="match status" value="1"/>
</dbReference>
<accession>A0A072PGA5</accession>
<dbReference type="EMBL" id="AMGV01000003">
    <property type="protein sequence ID" value="KEF58886.1"/>
    <property type="molecule type" value="Genomic_DNA"/>
</dbReference>
<dbReference type="GeneID" id="25278663"/>
<keyword evidence="9" id="KW-1185">Reference proteome</keyword>
<keyword evidence="4 7" id="KW-0812">Transmembrane</keyword>
<dbReference type="GO" id="GO:0016020">
    <property type="term" value="C:membrane"/>
    <property type="evidence" value="ECO:0007669"/>
    <property type="project" value="UniProtKB-SubCell"/>
</dbReference>
<comment type="function">
    <text evidence="7">May be involved in iron transport and iron homeostasis.</text>
</comment>
<evidence type="ECO:0000313" key="8">
    <source>
        <dbReference type="EMBL" id="KEF58886.1"/>
    </source>
</evidence>
<organism evidence="8 9">
    <name type="scientific">Exophiala aquamarina CBS 119918</name>
    <dbReference type="NCBI Taxonomy" id="1182545"/>
    <lineage>
        <taxon>Eukaryota</taxon>
        <taxon>Fungi</taxon>
        <taxon>Dikarya</taxon>
        <taxon>Ascomycota</taxon>
        <taxon>Pezizomycotina</taxon>
        <taxon>Eurotiomycetes</taxon>
        <taxon>Chaetothyriomycetidae</taxon>
        <taxon>Chaetothyriales</taxon>
        <taxon>Herpotrichiellaceae</taxon>
        <taxon>Exophiala</taxon>
    </lineage>
</organism>
<dbReference type="OrthoDB" id="648861at2759"/>
<comment type="caution">
    <text evidence="8">The sequence shown here is derived from an EMBL/GenBank/DDBJ whole genome shotgun (WGS) entry which is preliminary data.</text>
</comment>
<dbReference type="InterPro" id="IPR009716">
    <property type="entry name" value="Ferroportin-1"/>
</dbReference>
<comment type="similarity">
    <text evidence="2 7">Belongs to the ferroportin (FP) (TC 2.A.100) family. SLC40A subfamily.</text>
</comment>
<reference evidence="8 9" key="1">
    <citation type="submission" date="2013-03" db="EMBL/GenBank/DDBJ databases">
        <title>The Genome Sequence of Exophiala aquamarina CBS 119918.</title>
        <authorList>
            <consortium name="The Broad Institute Genomics Platform"/>
            <person name="Cuomo C."/>
            <person name="de Hoog S."/>
            <person name="Gorbushina A."/>
            <person name="Walker B."/>
            <person name="Young S.K."/>
            <person name="Zeng Q."/>
            <person name="Gargeya S."/>
            <person name="Fitzgerald M."/>
            <person name="Haas B."/>
            <person name="Abouelleil A."/>
            <person name="Allen A.W."/>
            <person name="Alvarado L."/>
            <person name="Arachchi H.M."/>
            <person name="Berlin A.M."/>
            <person name="Chapman S.B."/>
            <person name="Gainer-Dewar J."/>
            <person name="Goldberg J."/>
            <person name="Griggs A."/>
            <person name="Gujja S."/>
            <person name="Hansen M."/>
            <person name="Howarth C."/>
            <person name="Imamovic A."/>
            <person name="Ireland A."/>
            <person name="Larimer J."/>
            <person name="McCowan C."/>
            <person name="Murphy C."/>
            <person name="Pearson M."/>
            <person name="Poon T.W."/>
            <person name="Priest M."/>
            <person name="Roberts A."/>
            <person name="Saif S."/>
            <person name="Shea T."/>
            <person name="Sisk P."/>
            <person name="Sykes S."/>
            <person name="Wortman J."/>
            <person name="Nusbaum C."/>
            <person name="Birren B."/>
        </authorList>
    </citation>
    <scope>NUCLEOTIDE SEQUENCE [LARGE SCALE GENOMIC DNA]</scope>
    <source>
        <strain evidence="8 9">CBS 119918</strain>
    </source>
</reference>
<evidence type="ECO:0000256" key="1">
    <source>
        <dbReference type="ARBA" id="ARBA00004141"/>
    </source>
</evidence>
<dbReference type="RefSeq" id="XP_013261476.1">
    <property type="nucleotide sequence ID" value="XM_013406022.1"/>
</dbReference>
<protein>
    <recommendedName>
        <fullName evidence="7">Solute carrier family 40 member</fullName>
    </recommendedName>
</protein>
<dbReference type="AlphaFoldDB" id="A0A072PGA5"/>
<keyword evidence="5 7" id="KW-1133">Transmembrane helix</keyword>
<dbReference type="Pfam" id="PF06963">
    <property type="entry name" value="FPN1"/>
    <property type="match status" value="1"/>
</dbReference>
<feature type="transmembrane region" description="Helical" evidence="7">
    <location>
        <begin position="178"/>
        <end position="196"/>
    </location>
</feature>
<dbReference type="GO" id="GO:0005381">
    <property type="term" value="F:iron ion transmembrane transporter activity"/>
    <property type="evidence" value="ECO:0007669"/>
    <property type="project" value="UniProtKB-UniRule"/>
</dbReference>
<keyword evidence="6 7" id="KW-0472">Membrane</keyword>
<feature type="transmembrane region" description="Helical" evidence="7">
    <location>
        <begin position="251"/>
        <end position="276"/>
    </location>
</feature>
<dbReference type="Proteomes" id="UP000027920">
    <property type="component" value="Unassembled WGS sequence"/>
</dbReference>
<sequence>MASSLYISHFLSMWNSRGFEFGAILFLSSIYPGTLLPMSVYALVRALAAIVFSSKIGAFIDTANRLDVVRISIVGQRIAVMLSCGLFSISLQSNNVRLADYFALLIFALLVILACFEKVFAVMNTVAIERDWVVVIAAEDDGMLQKLNAQMRRIDLFCKLLSPLGIALLHSWSAMNAVWATLAVNAVSVFVEYWFIEKVFRTVPSLRKESSAHAAINDVVQEGPVSDNCDESAQLRWIPPRRFLNSLGTPLISYTAQAGFLPSLALSILYLTVLSFSGQMVTFLLALPAPEITPGAIGLMRTASTISELSATWIAPIIMSRIGPVRAGIWFLSWQAITLSPAVFLLWTGLVGLGQASLPLFIITVILSRLGLWSFDLCAQLIIQESTLPSQRGSFSSVEAALQNFFELCAFAMTIVFPRPQQFCYPALVSLLAVSCSAALYAKFVRDRRGHLLHMPACLKSDQVRDVNNYEPLRAEADSACHLQHRSMA</sequence>
<evidence type="ECO:0000256" key="2">
    <source>
        <dbReference type="ARBA" id="ARBA00006279"/>
    </source>
</evidence>
<feature type="transmembrane region" description="Helical" evidence="7">
    <location>
        <begin position="21"/>
        <end position="47"/>
    </location>
</feature>
<dbReference type="SUPFAM" id="SSF103473">
    <property type="entry name" value="MFS general substrate transporter"/>
    <property type="match status" value="1"/>
</dbReference>
<dbReference type="HOGENOM" id="CLU_020370_5_0_1"/>
<dbReference type="InterPro" id="IPR036259">
    <property type="entry name" value="MFS_trans_sf"/>
</dbReference>
<evidence type="ECO:0000256" key="6">
    <source>
        <dbReference type="ARBA" id="ARBA00023136"/>
    </source>
</evidence>
<comment type="caution">
    <text evidence="7">Lacks conserved residue(s) required for the propagation of feature annotation.</text>
</comment>
<evidence type="ECO:0000313" key="9">
    <source>
        <dbReference type="Proteomes" id="UP000027920"/>
    </source>
</evidence>
<evidence type="ECO:0000256" key="3">
    <source>
        <dbReference type="ARBA" id="ARBA00022448"/>
    </source>
</evidence>